<evidence type="ECO:0000313" key="3">
    <source>
        <dbReference type="EMBL" id="MBS4539275.1"/>
    </source>
</evidence>
<dbReference type="GO" id="GO:0009253">
    <property type="term" value="P:peptidoglycan catabolic process"/>
    <property type="evidence" value="ECO:0007669"/>
    <property type="project" value="InterPro"/>
</dbReference>
<evidence type="ECO:0000313" key="4">
    <source>
        <dbReference type="Proteomes" id="UP000724672"/>
    </source>
</evidence>
<dbReference type="EMBL" id="WSFT01000046">
    <property type="protein sequence ID" value="MBS4539275.1"/>
    <property type="molecule type" value="Genomic_DNA"/>
</dbReference>
<dbReference type="AlphaFoldDB" id="A0A942UXA7"/>
<dbReference type="GO" id="GO:0008745">
    <property type="term" value="F:N-acetylmuramoyl-L-alanine amidase activity"/>
    <property type="evidence" value="ECO:0007669"/>
    <property type="project" value="InterPro"/>
</dbReference>
<dbReference type="SUPFAM" id="SSF53187">
    <property type="entry name" value="Zn-dependent exopeptidases"/>
    <property type="match status" value="1"/>
</dbReference>
<reference evidence="3" key="1">
    <citation type="submission" date="2019-12" db="EMBL/GenBank/DDBJ databases">
        <title>Clostridiaceae gen. nov. sp. nov., isolated from sediment in Xinjiang, China.</title>
        <authorList>
            <person name="Zhang R."/>
        </authorList>
    </citation>
    <scope>NUCLEOTIDE SEQUENCE</scope>
    <source>
        <strain evidence="3">D2Q-11</strain>
    </source>
</reference>
<gene>
    <name evidence="3" type="ORF">GOQ27_12440</name>
</gene>
<dbReference type="GO" id="GO:0030288">
    <property type="term" value="C:outer membrane-bounded periplasmic space"/>
    <property type="evidence" value="ECO:0007669"/>
    <property type="project" value="TreeGrafter"/>
</dbReference>
<dbReference type="Pfam" id="PF01520">
    <property type="entry name" value="Amidase_3"/>
    <property type="match status" value="1"/>
</dbReference>
<dbReference type="CDD" id="cd02696">
    <property type="entry name" value="MurNAc-LAA"/>
    <property type="match status" value="1"/>
</dbReference>
<proteinExistence type="predicted"/>
<dbReference type="PANTHER" id="PTHR30404:SF0">
    <property type="entry name" value="N-ACETYLMURAMOYL-L-ALANINE AMIDASE AMIC"/>
    <property type="match status" value="1"/>
</dbReference>
<feature type="non-terminal residue" evidence="3">
    <location>
        <position position="1"/>
    </location>
</feature>
<dbReference type="PANTHER" id="PTHR30404">
    <property type="entry name" value="N-ACETYLMURAMOYL-L-ALANINE AMIDASE"/>
    <property type="match status" value="1"/>
</dbReference>
<dbReference type="InterPro" id="IPR050695">
    <property type="entry name" value="N-acetylmuramoyl_amidase_3"/>
</dbReference>
<dbReference type="SMART" id="SM00646">
    <property type="entry name" value="Ami_3"/>
    <property type="match status" value="1"/>
</dbReference>
<dbReference type="Proteomes" id="UP000724672">
    <property type="component" value="Unassembled WGS sequence"/>
</dbReference>
<protein>
    <submittedName>
        <fullName evidence="3">N-acetylmuramoyl-L-alanine amidase</fullName>
    </submittedName>
</protein>
<comment type="caution">
    <text evidence="3">The sequence shown here is derived from an EMBL/GenBank/DDBJ whole genome shotgun (WGS) entry which is preliminary data.</text>
</comment>
<evidence type="ECO:0000259" key="2">
    <source>
        <dbReference type="SMART" id="SM00646"/>
    </source>
</evidence>
<dbReference type="Gene3D" id="3.40.630.40">
    <property type="entry name" value="Zn-dependent exopeptidases"/>
    <property type="match status" value="1"/>
</dbReference>
<dbReference type="InterPro" id="IPR002508">
    <property type="entry name" value="MurNAc-LAA_cat"/>
</dbReference>
<evidence type="ECO:0000256" key="1">
    <source>
        <dbReference type="ARBA" id="ARBA00022801"/>
    </source>
</evidence>
<dbReference type="RefSeq" id="WP_203367199.1">
    <property type="nucleotide sequence ID" value="NZ_WSFT01000046.1"/>
</dbReference>
<accession>A0A942UXA7</accession>
<sequence>SIVKDYSSSTSSTWIPKEAGEYRLAIHARRKGSTEVSHKVAFTYTVKSLLYGKTIMLDPGHGGRDPGAVNNYLGIKEKDYNNSLTTRIYNKLTSLGAKVIFTRNPYEDKFIDLHDRSEIVNRANPDLFLSIHHDSSTNRLASGMSVHYSTYRPLLEDTSGTYVQYGGKEYKFVREIREWWDPVRRTSDPGIVYLDRGVEKVVNIRDVMVYDNRSPSDVAIKSEVFAKYLYSSLSELSYNKNYSYIRDHNLHMTRRTNVPSALIEAGFISNNTEAIKVAKSSVQDQIAQKVTGAIKKFFITN</sequence>
<name>A0A942UXA7_9FIRM</name>
<feature type="domain" description="MurNAc-LAA" evidence="2">
    <location>
        <begin position="117"/>
        <end position="295"/>
    </location>
</feature>
<organism evidence="3 4">
    <name type="scientific">Anaeromonas frigoriresistens</name>
    <dbReference type="NCBI Taxonomy" id="2683708"/>
    <lineage>
        <taxon>Bacteria</taxon>
        <taxon>Bacillati</taxon>
        <taxon>Bacillota</taxon>
        <taxon>Tissierellia</taxon>
        <taxon>Tissierellales</taxon>
        <taxon>Thermohalobacteraceae</taxon>
        <taxon>Anaeromonas</taxon>
    </lineage>
</organism>
<keyword evidence="1" id="KW-0378">Hydrolase</keyword>
<keyword evidence="4" id="KW-1185">Reference proteome</keyword>